<accession>A0A813LM88</accession>
<feature type="compositionally biased region" description="Low complexity" evidence="1">
    <location>
        <begin position="199"/>
        <end position="216"/>
    </location>
</feature>
<name>A0A813LM88_POLGL</name>
<dbReference type="AlphaFoldDB" id="A0A813LM88"/>
<evidence type="ECO:0008006" key="4">
    <source>
        <dbReference type="Google" id="ProtNLM"/>
    </source>
</evidence>
<feature type="compositionally biased region" description="Low complexity" evidence="1">
    <location>
        <begin position="11"/>
        <end position="20"/>
    </location>
</feature>
<evidence type="ECO:0000313" key="3">
    <source>
        <dbReference type="Proteomes" id="UP000626109"/>
    </source>
</evidence>
<feature type="region of interest" description="Disordered" evidence="1">
    <location>
        <begin position="174"/>
        <end position="252"/>
    </location>
</feature>
<organism evidence="2 3">
    <name type="scientific">Polarella glacialis</name>
    <name type="common">Dinoflagellate</name>
    <dbReference type="NCBI Taxonomy" id="89957"/>
    <lineage>
        <taxon>Eukaryota</taxon>
        <taxon>Sar</taxon>
        <taxon>Alveolata</taxon>
        <taxon>Dinophyceae</taxon>
        <taxon>Suessiales</taxon>
        <taxon>Suessiaceae</taxon>
        <taxon>Polarella</taxon>
    </lineage>
</organism>
<sequence length="499" mass="54945">MRLPSTGFIGRTTTRSSSTSVRLLPAATSPPSKLEERFTPGVWLGRTVSSDQHIAGTSSGIALTRTCRRLSDADCPPELYDQMAFTPWMPTLPAQRPREEEVKLPQPAADPAAEPLEPDVWSEPTDGTTEGFTGPRATTLRPEGRGIGARCRATYKELQRFLAEAGVTPGCKACSHGGAQRHHTTTCDVRRSEWKAKQTPDASAAAAPPTWSGTAPHTQGGVGAAAEYRPQVGRRESRKRVREEADEEMLEEMDWQPGEELRGVKRRAEGDAKPDEEEFVEVSVVTSGPPFYDTITGKELRPELVEAGMQKERGDFKRYGVFQETTRSAYKKAKEADPEVKLKKCGWVLVEKITDTLVRSRMVATEVSDGGWRDIYTPTPSSPGRRLLFAWGLRHGYAFETGDVSVAFLHAPLVEKHRVFIIPPKTEGLAEDVLWEAKQSIYGQAISASLWRLLRGRVCKAGVAEVFRRPAALLQQGSGCANRRRTDSTQPCVPLLGAH</sequence>
<dbReference type="Proteomes" id="UP000626109">
    <property type="component" value="Unassembled WGS sequence"/>
</dbReference>
<comment type="caution">
    <text evidence="2">The sequence shown here is derived from an EMBL/GenBank/DDBJ whole genome shotgun (WGS) entry which is preliminary data.</text>
</comment>
<feature type="region of interest" description="Disordered" evidence="1">
    <location>
        <begin position="96"/>
        <end position="143"/>
    </location>
</feature>
<evidence type="ECO:0000256" key="1">
    <source>
        <dbReference type="SAM" id="MobiDB-lite"/>
    </source>
</evidence>
<protein>
    <recommendedName>
        <fullName evidence="4">Reverse transcriptase Ty1/copia-type domain-containing protein</fullName>
    </recommendedName>
</protein>
<feature type="region of interest" description="Disordered" evidence="1">
    <location>
        <begin position="1"/>
        <end position="35"/>
    </location>
</feature>
<reference evidence="2" key="1">
    <citation type="submission" date="2021-02" db="EMBL/GenBank/DDBJ databases">
        <authorList>
            <person name="Dougan E. K."/>
            <person name="Rhodes N."/>
            <person name="Thang M."/>
            <person name="Chan C."/>
        </authorList>
    </citation>
    <scope>NUCLEOTIDE SEQUENCE</scope>
</reference>
<feature type="compositionally biased region" description="Basic and acidic residues" evidence="1">
    <location>
        <begin position="188"/>
        <end position="198"/>
    </location>
</feature>
<evidence type="ECO:0000313" key="2">
    <source>
        <dbReference type="EMBL" id="CAE8733424.1"/>
    </source>
</evidence>
<gene>
    <name evidence="2" type="ORF">PGLA2088_LOCUS46831</name>
</gene>
<proteinExistence type="predicted"/>
<dbReference type="EMBL" id="CAJNNW010036332">
    <property type="protein sequence ID" value="CAE8733424.1"/>
    <property type="molecule type" value="Genomic_DNA"/>
</dbReference>
<feature type="compositionally biased region" description="Low complexity" evidence="1">
    <location>
        <begin position="104"/>
        <end position="119"/>
    </location>
</feature>